<dbReference type="PRINTS" id="PR00722">
    <property type="entry name" value="CHYMOTRYPSIN"/>
</dbReference>
<keyword evidence="6" id="KW-0472">Membrane</keyword>
<evidence type="ECO:0000313" key="8">
    <source>
        <dbReference type="Ensembl" id="ENSOGAP00000021895.1"/>
    </source>
</evidence>
<keyword evidence="2" id="KW-0732">Signal</keyword>
<dbReference type="GeneTree" id="ENSGT00940000162829"/>
<dbReference type="PROSITE" id="PS50240">
    <property type="entry name" value="TRYPSIN_DOM"/>
    <property type="match status" value="1"/>
</dbReference>
<keyword evidence="9" id="KW-1185">Reference proteome</keyword>
<dbReference type="EMBL" id="AAQR03112535">
    <property type="status" value="NOT_ANNOTATED_CDS"/>
    <property type="molecule type" value="Genomic_DNA"/>
</dbReference>
<reference evidence="8" key="3">
    <citation type="submission" date="2025-09" db="UniProtKB">
        <authorList>
            <consortium name="Ensembl"/>
        </authorList>
    </citation>
    <scope>IDENTIFICATION</scope>
</reference>
<dbReference type="STRING" id="30611.ENSOGAP00000021895"/>
<reference evidence="8" key="2">
    <citation type="submission" date="2025-08" db="UniProtKB">
        <authorList>
            <consortium name="Ensembl"/>
        </authorList>
    </citation>
    <scope>IDENTIFICATION</scope>
</reference>
<dbReference type="Proteomes" id="UP000005225">
    <property type="component" value="Unassembled WGS sequence"/>
</dbReference>
<dbReference type="HOGENOM" id="CLU_006842_0_4_1"/>
<dbReference type="GO" id="GO:0006508">
    <property type="term" value="P:proteolysis"/>
    <property type="evidence" value="ECO:0007669"/>
    <property type="project" value="UniProtKB-KW"/>
</dbReference>
<proteinExistence type="predicted"/>
<evidence type="ECO:0000256" key="4">
    <source>
        <dbReference type="ARBA" id="ARBA00023157"/>
    </source>
</evidence>
<dbReference type="InterPro" id="IPR043504">
    <property type="entry name" value="Peptidase_S1_PA_chymotrypsin"/>
</dbReference>
<sequence length="276" mass="30848">CGQRSMRIIGERPAPERKWPWQVSLQVQKQHVCGGSLIASRWVMTAAHCVFGQRTMVVWGGGAVCDGNVVWGESRSAVVVPVIDFIIHQDYNSSTLQNDIALAQLAFPVNYSARIQPVCLPDKTFMVKTDTPCWVTGWFRLRETDPAHRGLPVLQEVKISILRHEKCNEILKKNTLWDQHIGEGSICSYNEQGKRSCQGDSGGPVVCELSDIWIQVGIMSMGLGCGKKEYLEVYMEVSYYVDWVIARMSQASCLDSIGFLVLILCLMLPLTILVTP</sequence>
<dbReference type="OMA" id="INNQHIC"/>
<keyword evidence="4" id="KW-1015">Disulfide bond</keyword>
<dbReference type="EMBL" id="AAQR03112534">
    <property type="status" value="NOT_ANNOTATED_CDS"/>
    <property type="molecule type" value="Genomic_DNA"/>
</dbReference>
<evidence type="ECO:0000256" key="1">
    <source>
        <dbReference type="ARBA" id="ARBA00022670"/>
    </source>
</evidence>
<evidence type="ECO:0000256" key="6">
    <source>
        <dbReference type="SAM" id="Phobius"/>
    </source>
</evidence>
<dbReference type="SUPFAM" id="SSF50494">
    <property type="entry name" value="Trypsin-like serine proteases"/>
    <property type="match status" value="1"/>
</dbReference>
<dbReference type="FunFam" id="2.40.10.10:FF:000024">
    <property type="entry name" value="Serine protease 53"/>
    <property type="match status" value="1"/>
</dbReference>
<dbReference type="GO" id="GO:0004252">
    <property type="term" value="F:serine-type endopeptidase activity"/>
    <property type="evidence" value="ECO:0007669"/>
    <property type="project" value="InterPro"/>
</dbReference>
<dbReference type="SMART" id="SM00020">
    <property type="entry name" value="Tryp_SPc"/>
    <property type="match status" value="1"/>
</dbReference>
<feature type="transmembrane region" description="Helical" evidence="6">
    <location>
        <begin position="257"/>
        <end position="275"/>
    </location>
</feature>
<keyword evidence="1" id="KW-0645">Protease</keyword>
<evidence type="ECO:0000256" key="2">
    <source>
        <dbReference type="ARBA" id="ARBA00022729"/>
    </source>
</evidence>
<keyword evidence="5" id="KW-0325">Glycoprotein</keyword>
<keyword evidence="3" id="KW-0378">Hydrolase</keyword>
<dbReference type="InterPro" id="IPR001314">
    <property type="entry name" value="Peptidase_S1A"/>
</dbReference>
<dbReference type="CDD" id="cd00190">
    <property type="entry name" value="Tryp_SPc"/>
    <property type="match status" value="1"/>
</dbReference>
<keyword evidence="6" id="KW-1133">Transmembrane helix</keyword>
<evidence type="ECO:0000256" key="3">
    <source>
        <dbReference type="ARBA" id="ARBA00022801"/>
    </source>
</evidence>
<evidence type="ECO:0000256" key="5">
    <source>
        <dbReference type="ARBA" id="ARBA00023180"/>
    </source>
</evidence>
<reference evidence="9" key="1">
    <citation type="submission" date="2011-03" db="EMBL/GenBank/DDBJ databases">
        <title>Version 3 of the genome sequence of Otolemur garnettii (Bushbaby).</title>
        <authorList>
            <consortium name="The Broad Institute Genome Sequencing Platform"/>
            <person name="Di Palma F."/>
            <person name="Johnson J."/>
            <person name="Lander E.S."/>
            <person name="Lindblad-Toh K."/>
            <person name="Jaffe D.B."/>
            <person name="Gnerre S."/>
            <person name="MacCallum I."/>
            <person name="Przybylski D."/>
            <person name="Ribeiro F.J."/>
            <person name="Burton J.N."/>
            <person name="Walker B.J."/>
            <person name="Sharpe T."/>
            <person name="Hall G."/>
        </authorList>
    </citation>
    <scope>NUCLEOTIDE SEQUENCE [LARGE SCALE GENOMIC DNA]</scope>
</reference>
<dbReference type="Gene3D" id="2.40.10.10">
    <property type="entry name" value="Trypsin-like serine proteases"/>
    <property type="match status" value="1"/>
</dbReference>
<name>H0Y0K2_OTOGA</name>
<evidence type="ECO:0000259" key="7">
    <source>
        <dbReference type="PROSITE" id="PS50240"/>
    </source>
</evidence>
<feature type="domain" description="Peptidase S1" evidence="7">
    <location>
        <begin position="8"/>
        <end position="249"/>
    </location>
</feature>
<dbReference type="PROSITE" id="PS00134">
    <property type="entry name" value="TRYPSIN_HIS"/>
    <property type="match status" value="1"/>
</dbReference>
<dbReference type="InterPro" id="IPR001254">
    <property type="entry name" value="Trypsin_dom"/>
</dbReference>
<dbReference type="InParanoid" id="H0Y0K2"/>
<dbReference type="Pfam" id="PF00089">
    <property type="entry name" value="Trypsin"/>
    <property type="match status" value="1"/>
</dbReference>
<dbReference type="PANTHER" id="PTHR24253:SF159">
    <property type="entry name" value="SERINE PROTEASE 42"/>
    <property type="match status" value="1"/>
</dbReference>
<dbReference type="InterPro" id="IPR018114">
    <property type="entry name" value="TRYPSIN_HIS"/>
</dbReference>
<dbReference type="Ensembl" id="ENSOGAT00000024120.1">
    <property type="protein sequence ID" value="ENSOGAP00000021895.1"/>
    <property type="gene ID" value="ENSOGAG00000027335.1"/>
</dbReference>
<evidence type="ECO:0000313" key="9">
    <source>
        <dbReference type="Proteomes" id="UP000005225"/>
    </source>
</evidence>
<organism evidence="8 9">
    <name type="scientific">Otolemur garnettii</name>
    <name type="common">Small-eared galago</name>
    <name type="synonym">Garnett's greater bushbaby</name>
    <dbReference type="NCBI Taxonomy" id="30611"/>
    <lineage>
        <taxon>Eukaryota</taxon>
        <taxon>Metazoa</taxon>
        <taxon>Chordata</taxon>
        <taxon>Craniata</taxon>
        <taxon>Vertebrata</taxon>
        <taxon>Euteleostomi</taxon>
        <taxon>Mammalia</taxon>
        <taxon>Eutheria</taxon>
        <taxon>Euarchontoglires</taxon>
        <taxon>Primates</taxon>
        <taxon>Strepsirrhini</taxon>
        <taxon>Lorisiformes</taxon>
        <taxon>Galagidae</taxon>
        <taxon>Otolemur</taxon>
    </lineage>
</organism>
<protein>
    <recommendedName>
        <fullName evidence="7">Peptidase S1 domain-containing protein</fullName>
    </recommendedName>
</protein>
<keyword evidence="6" id="KW-0812">Transmembrane</keyword>
<dbReference type="PANTHER" id="PTHR24253">
    <property type="entry name" value="TRANSMEMBRANE PROTEASE SERINE"/>
    <property type="match status" value="1"/>
</dbReference>
<dbReference type="eggNOG" id="KOG3627">
    <property type="taxonomic scope" value="Eukaryota"/>
</dbReference>
<dbReference type="AlphaFoldDB" id="H0Y0K2"/>
<dbReference type="InterPro" id="IPR009003">
    <property type="entry name" value="Peptidase_S1_PA"/>
</dbReference>
<accession>H0Y0K2</accession>